<comment type="caution">
    <text evidence="2">The sequence shown here is derived from an EMBL/GenBank/DDBJ whole genome shotgun (WGS) entry which is preliminary data.</text>
</comment>
<dbReference type="RefSeq" id="WP_219318478.1">
    <property type="nucleotide sequence ID" value="NZ_JAHWYN010000016.1"/>
</dbReference>
<dbReference type="InterPro" id="IPR030395">
    <property type="entry name" value="GP_PDE_dom"/>
</dbReference>
<feature type="domain" description="GP-PDE" evidence="1">
    <location>
        <begin position="4"/>
        <end position="228"/>
    </location>
</feature>
<proteinExistence type="predicted"/>
<dbReference type="PANTHER" id="PTHR46211:SF1">
    <property type="entry name" value="GLYCEROPHOSPHODIESTER PHOSPHODIESTERASE, CYTOPLASMIC"/>
    <property type="match status" value="1"/>
</dbReference>
<accession>A0ABS6XZH4</accession>
<reference evidence="2 3" key="1">
    <citation type="submission" date="2021-07" db="EMBL/GenBank/DDBJ databases">
        <title>Flavobacterium sp. nov. isolated from sediment on the Taihu Lake.</title>
        <authorList>
            <person name="Qu J.-H."/>
        </authorList>
    </citation>
    <scope>NUCLEOTIDE SEQUENCE [LARGE SCALE GENOMIC DNA]</scope>
    <source>
        <strain evidence="2 3">NAS39</strain>
    </source>
</reference>
<organism evidence="2 3">
    <name type="scientific">Flavobacterium taihuense</name>
    <dbReference type="NCBI Taxonomy" id="2857508"/>
    <lineage>
        <taxon>Bacteria</taxon>
        <taxon>Pseudomonadati</taxon>
        <taxon>Bacteroidota</taxon>
        <taxon>Flavobacteriia</taxon>
        <taxon>Flavobacteriales</taxon>
        <taxon>Flavobacteriaceae</taxon>
        <taxon>Flavobacterium</taxon>
    </lineage>
</organism>
<dbReference type="Proteomes" id="UP000812031">
    <property type="component" value="Unassembled WGS sequence"/>
</dbReference>
<dbReference type="PROSITE" id="PS51704">
    <property type="entry name" value="GP_PDE"/>
    <property type="match status" value="1"/>
</dbReference>
<protein>
    <submittedName>
        <fullName evidence="2">Glycerophosphodiester phosphodiesterase</fullName>
    </submittedName>
</protein>
<sequence>MDKVLKIGHRGANGYEPENTLISFEKAIQMGADGIELDVHLSLDGHLIVIHDETIDRTTNGKGVVNQLILREIKSFKINDEYEIPTLAEVLDLVNQRCFVNIELKNQDTAEKVVQLIEHYILDKYWSHTHFIVSSFDWNALQQVRFLNDEIRIGVLTETDLDLAISFARFMKAEALHPDFQLLTDEYTTKIQEKGIQVFPWTVNETDDIQRMKSFKVNGIITDFLDRV</sequence>
<evidence type="ECO:0000259" key="1">
    <source>
        <dbReference type="PROSITE" id="PS51704"/>
    </source>
</evidence>
<evidence type="ECO:0000313" key="3">
    <source>
        <dbReference type="Proteomes" id="UP000812031"/>
    </source>
</evidence>
<keyword evidence="3" id="KW-1185">Reference proteome</keyword>
<dbReference type="Pfam" id="PF03009">
    <property type="entry name" value="GDPD"/>
    <property type="match status" value="1"/>
</dbReference>
<dbReference type="EMBL" id="JAHWYN010000016">
    <property type="protein sequence ID" value="MBW4361989.1"/>
    <property type="molecule type" value="Genomic_DNA"/>
</dbReference>
<name>A0ABS6XZH4_9FLAO</name>
<dbReference type="PANTHER" id="PTHR46211">
    <property type="entry name" value="GLYCEROPHOSPHORYL DIESTER PHOSPHODIESTERASE"/>
    <property type="match status" value="1"/>
</dbReference>
<evidence type="ECO:0000313" key="2">
    <source>
        <dbReference type="EMBL" id="MBW4361989.1"/>
    </source>
</evidence>
<gene>
    <name evidence="2" type="ORF">KZH69_15980</name>
</gene>